<feature type="region of interest" description="Disordered" evidence="3">
    <location>
        <begin position="1"/>
        <end position="39"/>
    </location>
</feature>
<comment type="caution">
    <text evidence="5">The sequence shown here is derived from an EMBL/GenBank/DDBJ whole genome shotgun (WGS) entry which is preliminary data.</text>
</comment>
<dbReference type="EMBL" id="JAAXPG010000013">
    <property type="protein sequence ID" value="NKY99036.1"/>
    <property type="molecule type" value="Genomic_DNA"/>
</dbReference>
<dbReference type="Gene3D" id="1.10.357.10">
    <property type="entry name" value="Tetracycline Repressor, domain 2"/>
    <property type="match status" value="1"/>
</dbReference>
<evidence type="ECO:0000256" key="2">
    <source>
        <dbReference type="PROSITE-ProRule" id="PRU00335"/>
    </source>
</evidence>
<dbReference type="PROSITE" id="PS50977">
    <property type="entry name" value="HTH_TETR_2"/>
    <property type="match status" value="1"/>
</dbReference>
<organism evidence="5 6">
    <name type="scientific">Nocardiopsis alborubida</name>
    <dbReference type="NCBI Taxonomy" id="146802"/>
    <lineage>
        <taxon>Bacteria</taxon>
        <taxon>Bacillati</taxon>
        <taxon>Actinomycetota</taxon>
        <taxon>Actinomycetes</taxon>
        <taxon>Streptosporangiales</taxon>
        <taxon>Nocardiopsidaceae</taxon>
        <taxon>Nocardiopsis</taxon>
    </lineage>
</organism>
<proteinExistence type="predicted"/>
<dbReference type="PANTHER" id="PTHR30055:SF209">
    <property type="entry name" value="POSSIBLE TRANSCRIPTIONAL REGULATORY PROTEIN (PROBABLY TETR-FAMILY)"/>
    <property type="match status" value="1"/>
</dbReference>
<feature type="DNA-binding region" description="H-T-H motif" evidence="2">
    <location>
        <begin position="62"/>
        <end position="81"/>
    </location>
</feature>
<gene>
    <name evidence="5" type="ORF">HGB44_15405</name>
</gene>
<evidence type="ECO:0000259" key="4">
    <source>
        <dbReference type="PROSITE" id="PS50977"/>
    </source>
</evidence>
<evidence type="ECO:0000256" key="1">
    <source>
        <dbReference type="ARBA" id="ARBA00023125"/>
    </source>
</evidence>
<dbReference type="GO" id="GO:0003700">
    <property type="term" value="F:DNA-binding transcription factor activity"/>
    <property type="evidence" value="ECO:0007669"/>
    <property type="project" value="TreeGrafter"/>
</dbReference>
<dbReference type="Proteomes" id="UP000553209">
    <property type="component" value="Unassembled WGS sequence"/>
</dbReference>
<dbReference type="Pfam" id="PF00440">
    <property type="entry name" value="TetR_N"/>
    <property type="match status" value="1"/>
</dbReference>
<evidence type="ECO:0000313" key="5">
    <source>
        <dbReference type="EMBL" id="NKY99036.1"/>
    </source>
</evidence>
<sequence>MEDGDAHLSRQVIARPGATPFPVVPSEGNGPPRERADAARNRSRILAAAERLFAEADPRTVTMGDIARAAGVGRATLYRRYPDTGSVAVALLDEHERRLQGEMMYGPPPLGPGAAPAERLAAFYAAAIGLLDRHLPLVLGAETGRRRFATGAYAFWRVHVGTLLADTPGADREALVDQLLAPLDPDLFAHQRDTVGMDTERMARALGWMARRLLG</sequence>
<evidence type="ECO:0000256" key="3">
    <source>
        <dbReference type="SAM" id="MobiDB-lite"/>
    </source>
</evidence>
<dbReference type="PANTHER" id="PTHR30055">
    <property type="entry name" value="HTH-TYPE TRANSCRIPTIONAL REGULATOR RUTR"/>
    <property type="match status" value="1"/>
</dbReference>
<dbReference type="InterPro" id="IPR009057">
    <property type="entry name" value="Homeodomain-like_sf"/>
</dbReference>
<dbReference type="AlphaFoldDB" id="A0A7X6MD41"/>
<evidence type="ECO:0000313" key="6">
    <source>
        <dbReference type="Proteomes" id="UP000553209"/>
    </source>
</evidence>
<keyword evidence="6" id="KW-1185">Reference proteome</keyword>
<feature type="domain" description="HTH tetR-type" evidence="4">
    <location>
        <begin position="39"/>
        <end position="99"/>
    </location>
</feature>
<protein>
    <submittedName>
        <fullName evidence="5">TetR/AcrR family transcriptional regulator</fullName>
    </submittedName>
</protein>
<dbReference type="GO" id="GO:0000976">
    <property type="term" value="F:transcription cis-regulatory region binding"/>
    <property type="evidence" value="ECO:0007669"/>
    <property type="project" value="TreeGrafter"/>
</dbReference>
<dbReference type="InterPro" id="IPR001647">
    <property type="entry name" value="HTH_TetR"/>
</dbReference>
<accession>A0A7X6MD41</accession>
<name>A0A7X6MD41_9ACTN</name>
<dbReference type="InterPro" id="IPR050109">
    <property type="entry name" value="HTH-type_TetR-like_transc_reg"/>
</dbReference>
<reference evidence="5 6" key="1">
    <citation type="submission" date="2020-04" db="EMBL/GenBank/DDBJ databases">
        <title>MicrobeNet Type strains.</title>
        <authorList>
            <person name="Nicholson A.C."/>
        </authorList>
    </citation>
    <scope>NUCLEOTIDE SEQUENCE [LARGE SCALE GENOMIC DNA]</scope>
    <source>
        <strain evidence="5 6">ATCC 23612</strain>
    </source>
</reference>
<keyword evidence="1 2" id="KW-0238">DNA-binding</keyword>
<dbReference type="SUPFAM" id="SSF46689">
    <property type="entry name" value="Homeodomain-like"/>
    <property type="match status" value="1"/>
</dbReference>